<reference evidence="1" key="1">
    <citation type="submission" date="2014-11" db="EMBL/GenBank/DDBJ databases">
        <authorList>
            <person name="Amaro Gonzalez C."/>
        </authorList>
    </citation>
    <scope>NUCLEOTIDE SEQUENCE</scope>
</reference>
<reference evidence="1" key="2">
    <citation type="journal article" date="2015" name="Fish Shellfish Immunol.">
        <title>Early steps in the European eel (Anguilla anguilla)-Vibrio vulnificus interaction in the gills: Role of the RtxA13 toxin.</title>
        <authorList>
            <person name="Callol A."/>
            <person name="Pajuelo D."/>
            <person name="Ebbesson L."/>
            <person name="Teles M."/>
            <person name="MacKenzie S."/>
            <person name="Amaro C."/>
        </authorList>
    </citation>
    <scope>NUCLEOTIDE SEQUENCE</scope>
</reference>
<accession>A0A0E9S5Y9</accession>
<evidence type="ECO:0000313" key="1">
    <source>
        <dbReference type="EMBL" id="JAH36080.1"/>
    </source>
</evidence>
<protein>
    <submittedName>
        <fullName evidence="1">Uncharacterized protein</fullName>
    </submittedName>
</protein>
<name>A0A0E9S5Y9_ANGAN</name>
<dbReference type="AlphaFoldDB" id="A0A0E9S5Y9"/>
<sequence length="35" mass="4200">MLYIGAKISLLSFMSLFQEMTNQISDWTDYMREVH</sequence>
<organism evidence="1">
    <name type="scientific">Anguilla anguilla</name>
    <name type="common">European freshwater eel</name>
    <name type="synonym">Muraena anguilla</name>
    <dbReference type="NCBI Taxonomy" id="7936"/>
    <lineage>
        <taxon>Eukaryota</taxon>
        <taxon>Metazoa</taxon>
        <taxon>Chordata</taxon>
        <taxon>Craniata</taxon>
        <taxon>Vertebrata</taxon>
        <taxon>Euteleostomi</taxon>
        <taxon>Actinopterygii</taxon>
        <taxon>Neopterygii</taxon>
        <taxon>Teleostei</taxon>
        <taxon>Anguilliformes</taxon>
        <taxon>Anguillidae</taxon>
        <taxon>Anguilla</taxon>
    </lineage>
</organism>
<dbReference type="EMBL" id="GBXM01072497">
    <property type="protein sequence ID" value="JAH36080.1"/>
    <property type="molecule type" value="Transcribed_RNA"/>
</dbReference>
<proteinExistence type="predicted"/>